<feature type="disulfide bond" evidence="4">
    <location>
        <begin position="375"/>
        <end position="383"/>
    </location>
</feature>
<dbReference type="EMBL" id="JBANMG010000005">
    <property type="protein sequence ID" value="KAK6953260.1"/>
    <property type="molecule type" value="Genomic_DNA"/>
</dbReference>
<evidence type="ECO:0000256" key="1">
    <source>
        <dbReference type="ARBA" id="ARBA00022801"/>
    </source>
</evidence>
<dbReference type="Proteomes" id="UP001369815">
    <property type="component" value="Unassembled WGS sequence"/>
</dbReference>
<feature type="active site" description="Nucleophile" evidence="3">
    <location>
        <position position="44"/>
    </location>
</feature>
<dbReference type="AlphaFoldDB" id="A0AAX6MKS3"/>
<dbReference type="CDD" id="cd07061">
    <property type="entry name" value="HP_HAP_like"/>
    <property type="match status" value="1"/>
</dbReference>
<accession>A0AAX6MKS3</accession>
<evidence type="ECO:0000313" key="5">
    <source>
        <dbReference type="EMBL" id="KAK6953260.1"/>
    </source>
</evidence>
<feature type="disulfide bond" evidence="4">
    <location>
        <begin position="33"/>
        <end position="352"/>
    </location>
</feature>
<evidence type="ECO:0000313" key="6">
    <source>
        <dbReference type="Proteomes" id="UP001369815"/>
    </source>
</evidence>
<feature type="disulfide bond" evidence="4">
    <location>
        <begin position="227"/>
        <end position="242"/>
    </location>
</feature>
<dbReference type="PANTHER" id="PTHR20963:SF42">
    <property type="entry name" value="PHOSPHOGLYCERATE MUTASE-LIKE PROTEIN"/>
    <property type="match status" value="1"/>
</dbReference>
<reference evidence="5 6" key="1">
    <citation type="journal article" date="2024" name="Front Chem Biol">
        <title>Unveiling the potential of Daldinia eschscholtzii MFLUCC 19-0629 through bioactivity and bioinformatics studies for enhanced sustainable agriculture production.</title>
        <authorList>
            <person name="Brooks S."/>
            <person name="Weaver J.A."/>
            <person name="Klomchit A."/>
            <person name="Alharthi S.A."/>
            <person name="Onlamun T."/>
            <person name="Nurani R."/>
            <person name="Vong T.K."/>
            <person name="Alberti F."/>
            <person name="Greco C."/>
        </authorList>
    </citation>
    <scope>NUCLEOTIDE SEQUENCE [LARGE SCALE GENOMIC DNA]</scope>
    <source>
        <strain evidence="5">MFLUCC 19-0629</strain>
    </source>
</reference>
<dbReference type="PANTHER" id="PTHR20963">
    <property type="entry name" value="MULTIPLE INOSITOL POLYPHOSPHATE PHOSPHATASE-RELATED"/>
    <property type="match status" value="1"/>
</dbReference>
<keyword evidence="2" id="KW-0325">Glycoprotein</keyword>
<evidence type="ECO:0000256" key="4">
    <source>
        <dbReference type="PIRSR" id="PIRSR000894-2"/>
    </source>
</evidence>
<evidence type="ECO:0000256" key="2">
    <source>
        <dbReference type="ARBA" id="ARBA00023180"/>
    </source>
</evidence>
<organism evidence="5 6">
    <name type="scientific">Daldinia eschscholtzii</name>
    <dbReference type="NCBI Taxonomy" id="292717"/>
    <lineage>
        <taxon>Eukaryota</taxon>
        <taxon>Fungi</taxon>
        <taxon>Dikarya</taxon>
        <taxon>Ascomycota</taxon>
        <taxon>Pezizomycotina</taxon>
        <taxon>Sordariomycetes</taxon>
        <taxon>Xylariomycetidae</taxon>
        <taxon>Xylariales</taxon>
        <taxon>Hypoxylaceae</taxon>
        <taxon>Daldinia</taxon>
    </lineage>
</organism>
<dbReference type="InterPro" id="IPR016274">
    <property type="entry name" value="Histidine_acid_Pase_euk"/>
</dbReference>
<keyword evidence="6" id="KW-1185">Reference proteome</keyword>
<evidence type="ECO:0000256" key="3">
    <source>
        <dbReference type="PIRSR" id="PIRSR000894-1"/>
    </source>
</evidence>
<keyword evidence="1" id="KW-0378">Hydrolase</keyword>
<comment type="caution">
    <text evidence="5">The sequence shown here is derived from an EMBL/GenBank/DDBJ whole genome shotgun (WGS) entry which is preliminary data.</text>
</comment>
<feature type="active site" description="Proton donor" evidence="3">
    <location>
        <position position="304"/>
    </location>
</feature>
<dbReference type="PIRSF" id="PIRSF000894">
    <property type="entry name" value="Acid_phosphatase"/>
    <property type="match status" value="1"/>
</dbReference>
<evidence type="ECO:0008006" key="7">
    <source>
        <dbReference type="Google" id="ProtNLM"/>
    </source>
</evidence>
<dbReference type="Gene3D" id="3.40.50.1240">
    <property type="entry name" value="Phosphoglycerate mutase-like"/>
    <property type="match status" value="1"/>
</dbReference>
<dbReference type="GO" id="GO:0003993">
    <property type="term" value="F:acid phosphatase activity"/>
    <property type="evidence" value="ECO:0007669"/>
    <property type="project" value="TreeGrafter"/>
</dbReference>
<name>A0AAX6MKS3_9PEZI</name>
<dbReference type="InterPro" id="IPR000560">
    <property type="entry name" value="His_Pase_clade-2"/>
</dbReference>
<keyword evidence="4" id="KW-1015">Disulfide bond</keyword>
<gene>
    <name evidence="5" type="ORF">Daesc_005561</name>
</gene>
<dbReference type="InterPro" id="IPR029033">
    <property type="entry name" value="His_PPase_superfam"/>
</dbReference>
<protein>
    <recommendedName>
        <fullName evidence="7">3-phytase</fullName>
    </recommendedName>
</protein>
<proteinExistence type="predicted"/>
<sequence>MDFDTFKHLGHLSPFFVPPNTPASLRSGTPPGCKAKKAFLIHRHGSRHPHEDELAIIRNLSNYINDNRDLFSNPKVQLPDAYSFLYEGWNSSFGTDSLTAPGRQQLFDHGVALRLQYPDFDNVTEVLASDSDRVVESARWFMDGFYGRVSNYTATLNVVAENETTVSWITPYLACPKWDSGYGEDPPAKWRPLYIPPITKRINKTLAKAYPSVNFTDTHTSAMLYSCAYETAIWGIGSSPWCGVFLPSEIADNEYEYDLRMRGFAGYGLPGDMASVLGSLLVSNVTSFLQRDEGPKLSLGFGHDKTIALGLTALGLASDKLPPTGPVDPDRAWRAAKLMPFAANMVWQRLECDGSRTRIQLILNGANYGLGPVGCEIDDYGSCAFEDFLNTTKVQTALQSTHGDERWKAACH</sequence>
<dbReference type="Pfam" id="PF00328">
    <property type="entry name" value="His_Phos_2"/>
    <property type="match status" value="1"/>
</dbReference>
<dbReference type="SUPFAM" id="SSF53254">
    <property type="entry name" value="Phosphoglycerate mutase-like"/>
    <property type="match status" value="1"/>
</dbReference>